<dbReference type="RefSeq" id="WP_176955361.1">
    <property type="nucleotide sequence ID" value="NZ_FNCN01000008.1"/>
</dbReference>
<name>A0A1G7X8N1_9ACTN</name>
<evidence type="ECO:0000313" key="3">
    <source>
        <dbReference type="EMBL" id="SDG80579.1"/>
    </source>
</evidence>
<proteinExistence type="predicted"/>
<sequence>MSSPASKRSLWTWVLVTAAGAGLAWAASGRDWAEVSYAGASGGARSHAVVTGAELAAGLGPLAMAALASILAVLAVGGVWRRLVALVTAACGAGIALIGFSGAGARDLTDLVTERSPLASAATDWSFTTTVWPTAAAAGGLVLVAGGLTAAVLGPRWPGMSDRYSRRPRAAKGGSPVGASVGSSSGSSGGEATGSAVPSGSSVSPGPAASGASGTAPQAARRQGAGRPAERSERALWDAIDSGEDPTGTADDQDDRR</sequence>
<keyword evidence="2" id="KW-0812">Transmembrane</keyword>
<dbReference type="EMBL" id="FNCN01000008">
    <property type="protein sequence ID" value="SDG80579.1"/>
    <property type="molecule type" value="Genomic_DNA"/>
</dbReference>
<accession>A0A1G7X8N1</accession>
<protein>
    <submittedName>
        <fullName evidence="3">Trp region conserved hypothetical membrane protein</fullName>
    </submittedName>
</protein>
<evidence type="ECO:0000256" key="2">
    <source>
        <dbReference type="SAM" id="Phobius"/>
    </source>
</evidence>
<keyword evidence="2" id="KW-0472">Membrane</keyword>
<gene>
    <name evidence="3" type="ORF">SAMN05421505_10885</name>
</gene>
<evidence type="ECO:0000313" key="4">
    <source>
        <dbReference type="Proteomes" id="UP000198923"/>
    </source>
</evidence>
<feature type="transmembrane region" description="Helical" evidence="2">
    <location>
        <begin position="125"/>
        <end position="153"/>
    </location>
</feature>
<dbReference type="InterPro" id="IPR019051">
    <property type="entry name" value="Trp_biosyn_TM_oprn/chp"/>
</dbReference>
<feature type="transmembrane region" description="Helical" evidence="2">
    <location>
        <begin position="83"/>
        <end position="105"/>
    </location>
</feature>
<evidence type="ECO:0000256" key="1">
    <source>
        <dbReference type="SAM" id="MobiDB-lite"/>
    </source>
</evidence>
<keyword evidence="4" id="KW-1185">Reference proteome</keyword>
<feature type="region of interest" description="Disordered" evidence="1">
    <location>
        <begin position="159"/>
        <end position="257"/>
    </location>
</feature>
<dbReference type="Pfam" id="PF09534">
    <property type="entry name" value="Trp_oprn_chp"/>
    <property type="match status" value="1"/>
</dbReference>
<feature type="transmembrane region" description="Helical" evidence="2">
    <location>
        <begin position="55"/>
        <end position="76"/>
    </location>
</feature>
<feature type="compositionally biased region" description="Low complexity" evidence="1">
    <location>
        <begin position="193"/>
        <end position="227"/>
    </location>
</feature>
<reference evidence="3 4" key="1">
    <citation type="submission" date="2016-10" db="EMBL/GenBank/DDBJ databases">
        <authorList>
            <person name="de Groot N.N."/>
        </authorList>
    </citation>
    <scope>NUCLEOTIDE SEQUENCE [LARGE SCALE GENOMIC DNA]</scope>
    <source>
        <strain evidence="3 4">CPCC 201354</strain>
    </source>
</reference>
<dbReference type="STRING" id="504805.SAMN05421505_10885"/>
<feature type="compositionally biased region" description="Low complexity" evidence="1">
    <location>
        <begin position="171"/>
        <end position="186"/>
    </location>
</feature>
<organism evidence="3 4">
    <name type="scientific">Sinosporangium album</name>
    <dbReference type="NCBI Taxonomy" id="504805"/>
    <lineage>
        <taxon>Bacteria</taxon>
        <taxon>Bacillati</taxon>
        <taxon>Actinomycetota</taxon>
        <taxon>Actinomycetes</taxon>
        <taxon>Streptosporangiales</taxon>
        <taxon>Streptosporangiaceae</taxon>
        <taxon>Sinosporangium</taxon>
    </lineage>
</organism>
<keyword evidence="2" id="KW-1133">Transmembrane helix</keyword>
<dbReference type="AlphaFoldDB" id="A0A1G7X8N1"/>
<dbReference type="Proteomes" id="UP000198923">
    <property type="component" value="Unassembled WGS sequence"/>
</dbReference>